<dbReference type="Pfam" id="PF00098">
    <property type="entry name" value="zf-CCHC"/>
    <property type="match status" value="1"/>
</dbReference>
<dbReference type="GO" id="GO:0003676">
    <property type="term" value="F:nucleic acid binding"/>
    <property type="evidence" value="ECO:0007669"/>
    <property type="project" value="InterPro"/>
</dbReference>
<accession>A0A388JVJ8</accession>
<dbReference type="GO" id="GO:0008270">
    <property type="term" value="F:zinc ion binding"/>
    <property type="evidence" value="ECO:0007669"/>
    <property type="project" value="InterPro"/>
</dbReference>
<feature type="coiled-coil region" evidence="1">
    <location>
        <begin position="310"/>
        <end position="337"/>
    </location>
</feature>
<feature type="coiled-coil region" evidence="1">
    <location>
        <begin position="203"/>
        <end position="254"/>
    </location>
</feature>
<sequence>MASFPNTNSNSNLVLPSSSIVRTCYNCGDPGHFVRCFPHPRPANPSSVIVQSDSPLLTLATSSVSGGSSTFSNGSTSQFGRGFGWNQAKQRLDLLEHIVAEIKIRHDSEVERERSVKDEEEKRRKEKEEERRASEKKDREEFRKLLTDSMNARLDGVVELLRGKGSSCEVEALRKDIERLGKKLVEGATSSSAARCSEGDGLLAQLLAEQERMRSQLEEAMATKRRLEGVEKDMKEVIKARDEARADAEKWQEEANRPGKRGCIALNTPAAKVVTRPPRSSPRKSPVASVDLRRVADMHRMEVETIQGIRTREFNTRREAEQELEKARAKIVLLEKE</sequence>
<reference evidence="4 5" key="1">
    <citation type="journal article" date="2018" name="Cell">
        <title>The Chara Genome: Secondary Complexity and Implications for Plant Terrestrialization.</title>
        <authorList>
            <person name="Nishiyama T."/>
            <person name="Sakayama H."/>
            <person name="Vries J.D."/>
            <person name="Buschmann H."/>
            <person name="Saint-Marcoux D."/>
            <person name="Ullrich K.K."/>
            <person name="Haas F.B."/>
            <person name="Vanderstraeten L."/>
            <person name="Becker D."/>
            <person name="Lang D."/>
            <person name="Vosolsobe S."/>
            <person name="Rombauts S."/>
            <person name="Wilhelmsson P.K.I."/>
            <person name="Janitza P."/>
            <person name="Kern R."/>
            <person name="Heyl A."/>
            <person name="Rumpler F."/>
            <person name="Villalobos L.I.A.C."/>
            <person name="Clay J.M."/>
            <person name="Skokan R."/>
            <person name="Toyoda A."/>
            <person name="Suzuki Y."/>
            <person name="Kagoshima H."/>
            <person name="Schijlen E."/>
            <person name="Tajeshwar N."/>
            <person name="Catarino B."/>
            <person name="Hetherington A.J."/>
            <person name="Saltykova A."/>
            <person name="Bonnot C."/>
            <person name="Breuninger H."/>
            <person name="Symeonidi A."/>
            <person name="Radhakrishnan G.V."/>
            <person name="Van Nieuwerburgh F."/>
            <person name="Deforce D."/>
            <person name="Chang C."/>
            <person name="Karol K.G."/>
            <person name="Hedrich R."/>
            <person name="Ulvskov P."/>
            <person name="Glockner G."/>
            <person name="Delwiche C.F."/>
            <person name="Petrasek J."/>
            <person name="Van de Peer Y."/>
            <person name="Friml J."/>
            <person name="Beilby M."/>
            <person name="Dolan L."/>
            <person name="Kohara Y."/>
            <person name="Sugano S."/>
            <person name="Fujiyama A."/>
            <person name="Delaux P.-M."/>
            <person name="Quint M."/>
            <person name="TheiBen G."/>
            <person name="Hagemann M."/>
            <person name="Harholt J."/>
            <person name="Dunand C."/>
            <person name="Zachgo S."/>
            <person name="Langdale J."/>
            <person name="Maumus F."/>
            <person name="Straeten D.V.D."/>
            <person name="Gould S.B."/>
            <person name="Rensing S.A."/>
        </authorList>
    </citation>
    <scope>NUCLEOTIDE SEQUENCE [LARGE SCALE GENOMIC DNA]</scope>
    <source>
        <strain evidence="4 5">S276</strain>
    </source>
</reference>
<dbReference type="InterPro" id="IPR001878">
    <property type="entry name" value="Znf_CCHC"/>
</dbReference>
<comment type="caution">
    <text evidence="4">The sequence shown here is derived from an EMBL/GenBank/DDBJ whole genome shotgun (WGS) entry which is preliminary data.</text>
</comment>
<protein>
    <recommendedName>
        <fullName evidence="3">CCHC-type domain-containing protein</fullName>
    </recommendedName>
</protein>
<keyword evidence="5" id="KW-1185">Reference proteome</keyword>
<gene>
    <name evidence="4" type="ORF">CBR_g23795</name>
</gene>
<dbReference type="Proteomes" id="UP000265515">
    <property type="component" value="Unassembled WGS sequence"/>
</dbReference>
<feature type="region of interest" description="Disordered" evidence="2">
    <location>
        <begin position="109"/>
        <end position="140"/>
    </location>
</feature>
<keyword evidence="1" id="KW-0175">Coiled coil</keyword>
<name>A0A388JVJ8_CHABU</name>
<evidence type="ECO:0000259" key="3">
    <source>
        <dbReference type="Pfam" id="PF00098"/>
    </source>
</evidence>
<dbReference type="AlphaFoldDB" id="A0A388JVJ8"/>
<organism evidence="4 5">
    <name type="scientific">Chara braunii</name>
    <name type="common">Braun's stonewort</name>
    <dbReference type="NCBI Taxonomy" id="69332"/>
    <lineage>
        <taxon>Eukaryota</taxon>
        <taxon>Viridiplantae</taxon>
        <taxon>Streptophyta</taxon>
        <taxon>Charophyceae</taxon>
        <taxon>Charales</taxon>
        <taxon>Characeae</taxon>
        <taxon>Chara</taxon>
    </lineage>
</organism>
<evidence type="ECO:0000313" key="4">
    <source>
        <dbReference type="EMBL" id="GBG61839.1"/>
    </source>
</evidence>
<evidence type="ECO:0000313" key="5">
    <source>
        <dbReference type="Proteomes" id="UP000265515"/>
    </source>
</evidence>
<feature type="domain" description="CCHC-type" evidence="3">
    <location>
        <begin position="22"/>
        <end position="35"/>
    </location>
</feature>
<proteinExistence type="predicted"/>
<dbReference type="EMBL" id="BFEA01000023">
    <property type="protein sequence ID" value="GBG61839.1"/>
    <property type="molecule type" value="Genomic_DNA"/>
</dbReference>
<evidence type="ECO:0000256" key="1">
    <source>
        <dbReference type="SAM" id="Coils"/>
    </source>
</evidence>
<evidence type="ECO:0000256" key="2">
    <source>
        <dbReference type="SAM" id="MobiDB-lite"/>
    </source>
</evidence>
<dbReference type="Gramene" id="GBG61839">
    <property type="protein sequence ID" value="GBG61839"/>
    <property type="gene ID" value="CBR_g23795"/>
</dbReference>